<gene>
    <name evidence="2" type="ORF">COCNU_04G008640</name>
</gene>
<organism evidence="2 3">
    <name type="scientific">Cocos nucifera</name>
    <name type="common">Coconut palm</name>
    <dbReference type="NCBI Taxonomy" id="13894"/>
    <lineage>
        <taxon>Eukaryota</taxon>
        <taxon>Viridiplantae</taxon>
        <taxon>Streptophyta</taxon>
        <taxon>Embryophyta</taxon>
        <taxon>Tracheophyta</taxon>
        <taxon>Spermatophyta</taxon>
        <taxon>Magnoliopsida</taxon>
        <taxon>Liliopsida</taxon>
        <taxon>Arecaceae</taxon>
        <taxon>Arecoideae</taxon>
        <taxon>Cocoseae</taxon>
        <taxon>Attaleinae</taxon>
        <taxon>Cocos</taxon>
    </lineage>
</organism>
<dbReference type="EMBL" id="CM017875">
    <property type="protein sequence ID" value="KAG1338558.1"/>
    <property type="molecule type" value="Genomic_DNA"/>
</dbReference>
<keyword evidence="3" id="KW-1185">Reference proteome</keyword>
<protein>
    <submittedName>
        <fullName evidence="2">Uncharacterized protein</fullName>
    </submittedName>
</protein>
<proteinExistence type="predicted"/>
<dbReference type="Proteomes" id="UP000797356">
    <property type="component" value="Chromosome 4"/>
</dbReference>
<accession>A0A8K0I5W2</accession>
<feature type="region of interest" description="Disordered" evidence="1">
    <location>
        <begin position="96"/>
        <end position="128"/>
    </location>
</feature>
<comment type="caution">
    <text evidence="2">The sequence shown here is derived from an EMBL/GenBank/DDBJ whole genome shotgun (WGS) entry which is preliminary data.</text>
</comment>
<reference evidence="2" key="1">
    <citation type="journal article" date="2017" name="Gigascience">
        <title>The genome draft of coconut (Cocos nucifera).</title>
        <authorList>
            <person name="Xiao Y."/>
            <person name="Xu P."/>
            <person name="Fan H."/>
            <person name="Baudouin L."/>
            <person name="Xia W."/>
            <person name="Bocs S."/>
            <person name="Xu J."/>
            <person name="Li Q."/>
            <person name="Guo A."/>
            <person name="Zhou L."/>
            <person name="Li J."/>
            <person name="Wu Y."/>
            <person name="Ma Z."/>
            <person name="Armero A."/>
            <person name="Issali A.E."/>
            <person name="Liu N."/>
            <person name="Peng M."/>
            <person name="Yang Y."/>
        </authorList>
    </citation>
    <scope>NUCLEOTIDE SEQUENCE</scope>
    <source>
        <tissue evidence="2">Spear leaf of Hainan Tall coconut</tissue>
    </source>
</reference>
<evidence type="ECO:0000313" key="3">
    <source>
        <dbReference type="Proteomes" id="UP000797356"/>
    </source>
</evidence>
<sequence length="192" mass="20247">MKVPSQKELITEEALYEARLGPAPSVGMHPPLKIFMDEVHQFATQKRVVSGASSLHAPKKGSEASYWIGFGDGWDVIRQLFPDLDLSSIIVQCAGEEEERGNDGSPGSPMDDGAPTTASTPIESAPPMAPAALTKGALVPSAPMDIVLQLAAKVSLESQEVASTKAVLPTDTALTIEVDVASDQPSEQPIDK</sequence>
<reference evidence="2" key="2">
    <citation type="submission" date="2019-07" db="EMBL/GenBank/DDBJ databases">
        <authorList>
            <person name="Yang Y."/>
            <person name="Bocs S."/>
            <person name="Baudouin L."/>
        </authorList>
    </citation>
    <scope>NUCLEOTIDE SEQUENCE</scope>
    <source>
        <tissue evidence="2">Spear leaf of Hainan Tall coconut</tissue>
    </source>
</reference>
<evidence type="ECO:0000256" key="1">
    <source>
        <dbReference type="SAM" id="MobiDB-lite"/>
    </source>
</evidence>
<name>A0A8K0I5W2_COCNU</name>
<evidence type="ECO:0000313" key="2">
    <source>
        <dbReference type="EMBL" id="KAG1338558.1"/>
    </source>
</evidence>
<dbReference type="AlphaFoldDB" id="A0A8K0I5W2"/>